<dbReference type="InterPro" id="IPR002401">
    <property type="entry name" value="Cyt_P450_E_grp-I"/>
</dbReference>
<dbReference type="InterPro" id="IPR001128">
    <property type="entry name" value="Cyt_P450"/>
</dbReference>
<dbReference type="Proteomes" id="UP001159364">
    <property type="component" value="Linkage Group LG02"/>
</dbReference>
<evidence type="ECO:0008006" key="12">
    <source>
        <dbReference type="Google" id="ProtNLM"/>
    </source>
</evidence>
<evidence type="ECO:0000256" key="6">
    <source>
        <dbReference type="ARBA" id="ARBA00023033"/>
    </source>
</evidence>
<keyword evidence="3 7" id="KW-0479">Metal-binding</keyword>
<dbReference type="GO" id="GO:0004497">
    <property type="term" value="F:monooxygenase activity"/>
    <property type="evidence" value="ECO:0007669"/>
    <property type="project" value="UniProtKB-KW"/>
</dbReference>
<dbReference type="AlphaFoldDB" id="A0AAV8TX15"/>
<evidence type="ECO:0000256" key="1">
    <source>
        <dbReference type="ARBA" id="ARBA00010617"/>
    </source>
</evidence>
<dbReference type="GO" id="GO:0020037">
    <property type="term" value="F:heme binding"/>
    <property type="evidence" value="ECO:0007669"/>
    <property type="project" value="InterPro"/>
</dbReference>
<dbReference type="FunFam" id="1.10.630.10:FF:000026">
    <property type="entry name" value="Cytochrome P450 82C4"/>
    <property type="match status" value="1"/>
</dbReference>
<comment type="cofactor">
    <cofactor evidence="7">
        <name>heme</name>
        <dbReference type="ChEBI" id="CHEBI:30413"/>
    </cofactor>
</comment>
<keyword evidence="9" id="KW-0472">Membrane</keyword>
<dbReference type="EMBL" id="JAIWQS010000002">
    <property type="protein sequence ID" value="KAJ8771552.1"/>
    <property type="molecule type" value="Genomic_DNA"/>
</dbReference>
<evidence type="ECO:0000256" key="8">
    <source>
        <dbReference type="RuleBase" id="RU000461"/>
    </source>
</evidence>
<dbReference type="GO" id="GO:0016705">
    <property type="term" value="F:oxidoreductase activity, acting on paired donors, with incorporation or reduction of molecular oxygen"/>
    <property type="evidence" value="ECO:0007669"/>
    <property type="project" value="InterPro"/>
</dbReference>
<dbReference type="SUPFAM" id="SSF48264">
    <property type="entry name" value="Cytochrome P450"/>
    <property type="match status" value="1"/>
</dbReference>
<comment type="caution">
    <text evidence="10">The sequence shown here is derived from an EMBL/GenBank/DDBJ whole genome shotgun (WGS) entry which is preliminary data.</text>
</comment>
<dbReference type="InterPro" id="IPR036396">
    <property type="entry name" value="Cyt_P450_sf"/>
</dbReference>
<reference evidence="10 11" key="1">
    <citation type="submission" date="2021-09" db="EMBL/GenBank/DDBJ databases">
        <title>Genomic insights and catalytic innovation underlie evolution of tropane alkaloids biosynthesis.</title>
        <authorList>
            <person name="Wang Y.-J."/>
            <person name="Tian T."/>
            <person name="Huang J.-P."/>
            <person name="Huang S.-X."/>
        </authorList>
    </citation>
    <scope>NUCLEOTIDE SEQUENCE [LARGE SCALE GENOMIC DNA]</scope>
    <source>
        <strain evidence="10">KIB-2018</strain>
        <tissue evidence="10">Leaf</tissue>
    </source>
</reference>
<accession>A0AAV8TX15</accession>
<dbReference type="PROSITE" id="PS00086">
    <property type="entry name" value="CYTOCHROME_P450"/>
    <property type="match status" value="1"/>
</dbReference>
<dbReference type="GO" id="GO:0005506">
    <property type="term" value="F:iron ion binding"/>
    <property type="evidence" value="ECO:0007669"/>
    <property type="project" value="InterPro"/>
</dbReference>
<keyword evidence="9" id="KW-0812">Transmembrane</keyword>
<dbReference type="PRINTS" id="PR00463">
    <property type="entry name" value="EP450I"/>
</dbReference>
<dbReference type="CDD" id="cd20654">
    <property type="entry name" value="CYP82"/>
    <property type="match status" value="1"/>
</dbReference>
<dbReference type="InterPro" id="IPR017972">
    <property type="entry name" value="Cyt_P450_CS"/>
</dbReference>
<keyword evidence="2 7" id="KW-0349">Heme</keyword>
<keyword evidence="4 8" id="KW-0560">Oxidoreductase</keyword>
<sequence>MDFLLPYLNGVMILGVVTILLFSYYLERRFKSVKTKSAPVASGAWPLIGHLPLLSGPVLPHIRLGDLADRYGPIFTIRIGIYPTLVVSSWEIAKELFTANDAKVSSRPQLTGMKLLSYNFAGFGFTPYGQFWREMRKITATELMSNRRLEQLKHVRTSEVESSIKDLYKLWVRSKDEADQVLVEMKQWFGKISMNVILRMIVGKTDSAANATGDNEDGQKFRKTMREFFHLSGLYVLRDAIPLLGWLDLGGLEKAMKKTAKEFDNITTKWLEEHRRRRDTGQVASEDEDFMDVLLSVIDGVDLAGYDADTVRKATAMVLLAGGTDTTTVSITWALALLLNHPFAVKKVQEELDLHVGRERLVDESDIYELVYLQAVVKESLRLYPAGPLGGPREFTSGCTVAGYHIPARTRLVVNIHKIQRDPRVWPNPNEFKPERFLSSKYKDMDVKGQHFELIPFGAGRRACPGIALSLKLTHLVLASLLQAFNVSTPSNSPLDMAGSAGLTNNIATPVEIVVTPRLPPTLYQ</sequence>
<organism evidence="10 11">
    <name type="scientific">Erythroxylum novogranatense</name>
    <dbReference type="NCBI Taxonomy" id="1862640"/>
    <lineage>
        <taxon>Eukaryota</taxon>
        <taxon>Viridiplantae</taxon>
        <taxon>Streptophyta</taxon>
        <taxon>Embryophyta</taxon>
        <taxon>Tracheophyta</taxon>
        <taxon>Spermatophyta</taxon>
        <taxon>Magnoliopsida</taxon>
        <taxon>eudicotyledons</taxon>
        <taxon>Gunneridae</taxon>
        <taxon>Pentapetalae</taxon>
        <taxon>rosids</taxon>
        <taxon>fabids</taxon>
        <taxon>Malpighiales</taxon>
        <taxon>Erythroxylaceae</taxon>
        <taxon>Erythroxylum</taxon>
    </lineage>
</organism>
<dbReference type="PANTHER" id="PTHR47947">
    <property type="entry name" value="CYTOCHROME P450 82C3-RELATED"/>
    <property type="match status" value="1"/>
</dbReference>
<gene>
    <name evidence="10" type="ORF">K2173_026729</name>
</gene>
<evidence type="ECO:0000313" key="10">
    <source>
        <dbReference type="EMBL" id="KAJ8771552.1"/>
    </source>
</evidence>
<comment type="similarity">
    <text evidence="1 8">Belongs to the cytochrome P450 family.</text>
</comment>
<dbReference type="PANTHER" id="PTHR47947:SF39">
    <property type="entry name" value="CYTOCHROME P450"/>
    <property type="match status" value="1"/>
</dbReference>
<evidence type="ECO:0000313" key="11">
    <source>
        <dbReference type="Proteomes" id="UP001159364"/>
    </source>
</evidence>
<feature type="transmembrane region" description="Helical" evidence="9">
    <location>
        <begin position="6"/>
        <end position="26"/>
    </location>
</feature>
<evidence type="ECO:0000256" key="5">
    <source>
        <dbReference type="ARBA" id="ARBA00023004"/>
    </source>
</evidence>
<dbReference type="Pfam" id="PF00067">
    <property type="entry name" value="p450"/>
    <property type="match status" value="1"/>
</dbReference>
<keyword evidence="11" id="KW-1185">Reference proteome</keyword>
<name>A0AAV8TX15_9ROSI</name>
<keyword evidence="9" id="KW-1133">Transmembrane helix</keyword>
<evidence type="ECO:0000256" key="9">
    <source>
        <dbReference type="SAM" id="Phobius"/>
    </source>
</evidence>
<evidence type="ECO:0000256" key="3">
    <source>
        <dbReference type="ARBA" id="ARBA00022723"/>
    </source>
</evidence>
<dbReference type="Gene3D" id="1.10.630.10">
    <property type="entry name" value="Cytochrome P450"/>
    <property type="match status" value="1"/>
</dbReference>
<protein>
    <recommendedName>
        <fullName evidence="12">Cytochrome P450</fullName>
    </recommendedName>
</protein>
<evidence type="ECO:0000256" key="4">
    <source>
        <dbReference type="ARBA" id="ARBA00023002"/>
    </source>
</evidence>
<feature type="binding site" description="axial binding residue" evidence="7">
    <location>
        <position position="464"/>
    </location>
    <ligand>
        <name>heme</name>
        <dbReference type="ChEBI" id="CHEBI:30413"/>
    </ligand>
    <ligandPart>
        <name>Fe</name>
        <dbReference type="ChEBI" id="CHEBI:18248"/>
    </ligandPart>
</feature>
<keyword evidence="5 7" id="KW-0408">Iron</keyword>
<dbReference type="PRINTS" id="PR00385">
    <property type="entry name" value="P450"/>
</dbReference>
<dbReference type="InterPro" id="IPR050651">
    <property type="entry name" value="Plant_Cytochrome_P450_Monoox"/>
</dbReference>
<evidence type="ECO:0000256" key="7">
    <source>
        <dbReference type="PIRSR" id="PIRSR602401-1"/>
    </source>
</evidence>
<evidence type="ECO:0000256" key="2">
    <source>
        <dbReference type="ARBA" id="ARBA00022617"/>
    </source>
</evidence>
<keyword evidence="6 8" id="KW-0503">Monooxygenase</keyword>
<proteinExistence type="inferred from homology"/>